<comment type="caution">
    <text evidence="4">The sequence shown here is derived from an EMBL/GenBank/DDBJ whole genome shotgun (WGS) entry which is preliminary data.</text>
</comment>
<dbReference type="InterPro" id="IPR011109">
    <property type="entry name" value="DNA_bind_recombinase_dom"/>
</dbReference>
<keyword evidence="2" id="KW-0233">DNA recombination</keyword>
<dbReference type="PANTHER" id="PTHR30461:SF2">
    <property type="entry name" value="SERINE RECOMBINASE PINE-RELATED"/>
    <property type="match status" value="1"/>
</dbReference>
<dbReference type="Gene3D" id="3.90.1750.20">
    <property type="entry name" value="Putative Large Serine Recombinase, Chain B, Domain 2"/>
    <property type="match status" value="1"/>
</dbReference>
<dbReference type="Pfam" id="PF13408">
    <property type="entry name" value="Zn_ribbon_recom"/>
    <property type="match status" value="1"/>
</dbReference>
<evidence type="ECO:0000313" key="4">
    <source>
        <dbReference type="EMBL" id="MDB1123407.1"/>
    </source>
</evidence>
<dbReference type="InterPro" id="IPR025827">
    <property type="entry name" value="Zn_ribbon_recom_dom"/>
</dbReference>
<name>A0ABT4YPT5_9VIBR</name>
<dbReference type="InterPro" id="IPR050639">
    <property type="entry name" value="SSR_resolvase"/>
</dbReference>
<gene>
    <name evidence="4" type="ORF">PGX00_06925</name>
</gene>
<evidence type="ECO:0000313" key="5">
    <source>
        <dbReference type="Proteomes" id="UP001210678"/>
    </source>
</evidence>
<dbReference type="EMBL" id="JAQLOI010000001">
    <property type="protein sequence ID" value="MDB1123407.1"/>
    <property type="molecule type" value="Genomic_DNA"/>
</dbReference>
<keyword evidence="5" id="KW-1185">Reference proteome</keyword>
<dbReference type="Pfam" id="PF07508">
    <property type="entry name" value="Recombinase"/>
    <property type="match status" value="1"/>
</dbReference>
<evidence type="ECO:0000256" key="1">
    <source>
        <dbReference type="ARBA" id="ARBA00023125"/>
    </source>
</evidence>
<dbReference type="RefSeq" id="WP_272133952.1">
    <property type="nucleotide sequence ID" value="NZ_JAQLOI010000001.1"/>
</dbReference>
<protein>
    <submittedName>
        <fullName evidence="4">Recombinase family protein</fullName>
    </submittedName>
</protein>
<organism evidence="4 5">
    <name type="scientific">Vibrio algarum</name>
    <dbReference type="NCBI Taxonomy" id="3020714"/>
    <lineage>
        <taxon>Bacteria</taxon>
        <taxon>Pseudomonadati</taxon>
        <taxon>Pseudomonadota</taxon>
        <taxon>Gammaproteobacteria</taxon>
        <taxon>Vibrionales</taxon>
        <taxon>Vibrionaceae</taxon>
        <taxon>Vibrio</taxon>
    </lineage>
</organism>
<keyword evidence="1" id="KW-0238">DNA-binding</keyword>
<dbReference type="PROSITE" id="PS51737">
    <property type="entry name" value="RECOMBINASE_DNA_BIND"/>
    <property type="match status" value="1"/>
</dbReference>
<sequence>MSRRHETQKKKLIVKEDEAAVVREIFRLSLHGTNGKGLGIKAIAKHLDDKGLTNRTSKWSINSLHRILSSTTYYGEFLFRKGAKEKGKLPIIVPVPPIITKEIFEQVKYALEERDVAHIHTKSVRSTSLLTGIVKCGSCGAGMHVCSGKSGRYSYYACATKLKKNVKSCNSKWVPKEALDSLVEETVLTRILKREYIQEILGDVKMQIIGKKEDSKLEMLVLSRKKRTIEEKLGNIYEQLSLRQDLIDDSYAAFVSSMQKQLVDVKSKIKAKNAETRLPLKNFGEKQIGCFVDTLRQLISESDEEAKKALFLQILGEVKVNTDQVEMSGSKLVLLSIISKTKAGTTNVVPAFITKWRRDRDLNPTATIKIRLFYNYLSSFQENQFSHLSGTD</sequence>
<evidence type="ECO:0000256" key="2">
    <source>
        <dbReference type="ARBA" id="ARBA00023172"/>
    </source>
</evidence>
<reference evidence="4 5" key="1">
    <citation type="submission" date="2023-01" db="EMBL/GenBank/DDBJ databases">
        <title>Vibrio sp. KJ40-1 sp.nov, isolated from marine algae.</title>
        <authorList>
            <person name="Butt M."/>
            <person name="Kim J.M.J."/>
            <person name="Jeon C.O.C."/>
        </authorList>
    </citation>
    <scope>NUCLEOTIDE SEQUENCE [LARGE SCALE GENOMIC DNA]</scope>
    <source>
        <strain evidence="4 5">KJ40-1</strain>
    </source>
</reference>
<dbReference type="Proteomes" id="UP001210678">
    <property type="component" value="Unassembled WGS sequence"/>
</dbReference>
<feature type="domain" description="Recombinase" evidence="3">
    <location>
        <begin position="1"/>
        <end position="117"/>
    </location>
</feature>
<accession>A0ABT4YPT5</accession>
<proteinExistence type="predicted"/>
<dbReference type="InterPro" id="IPR038109">
    <property type="entry name" value="DNA_bind_recomb_sf"/>
</dbReference>
<dbReference type="PANTHER" id="PTHR30461">
    <property type="entry name" value="DNA-INVERTASE FROM LAMBDOID PROPHAGE"/>
    <property type="match status" value="1"/>
</dbReference>
<evidence type="ECO:0000259" key="3">
    <source>
        <dbReference type="PROSITE" id="PS51737"/>
    </source>
</evidence>